<dbReference type="Pfam" id="PF13426">
    <property type="entry name" value="PAS_9"/>
    <property type="match status" value="1"/>
</dbReference>
<evidence type="ECO:0000259" key="1">
    <source>
        <dbReference type="PROSITE" id="PS50112"/>
    </source>
</evidence>
<dbReference type="CDD" id="cd00130">
    <property type="entry name" value="PAS"/>
    <property type="match status" value="2"/>
</dbReference>
<reference evidence="4" key="1">
    <citation type="submission" date="2021-04" db="EMBL/GenBank/DDBJ databases">
        <title>The genome sequence of Ideonella sp. 4Y11.</title>
        <authorList>
            <person name="Liu Y."/>
        </authorList>
    </citation>
    <scope>NUCLEOTIDE SEQUENCE</scope>
    <source>
        <strain evidence="4">4Y11</strain>
    </source>
</reference>
<evidence type="ECO:0000259" key="2">
    <source>
        <dbReference type="PROSITE" id="PS50113"/>
    </source>
</evidence>
<dbReference type="EC" id="2.7.7.65" evidence="4"/>
<dbReference type="PANTHER" id="PTHR44757:SF2">
    <property type="entry name" value="BIOFILM ARCHITECTURE MAINTENANCE PROTEIN MBAA"/>
    <property type="match status" value="1"/>
</dbReference>
<dbReference type="NCBIfam" id="TIGR00254">
    <property type="entry name" value="GGDEF"/>
    <property type="match status" value="1"/>
</dbReference>
<dbReference type="Gene3D" id="3.30.450.20">
    <property type="entry name" value="PAS domain"/>
    <property type="match status" value="2"/>
</dbReference>
<dbReference type="FunFam" id="3.30.70.270:FF:000001">
    <property type="entry name" value="Diguanylate cyclase domain protein"/>
    <property type="match status" value="1"/>
</dbReference>
<dbReference type="PROSITE" id="PS50112">
    <property type="entry name" value="PAS"/>
    <property type="match status" value="2"/>
</dbReference>
<dbReference type="PANTHER" id="PTHR44757">
    <property type="entry name" value="DIGUANYLATE CYCLASE DGCP"/>
    <property type="match status" value="1"/>
</dbReference>
<dbReference type="InterPro" id="IPR052155">
    <property type="entry name" value="Biofilm_reg_signaling"/>
</dbReference>
<name>A0A940YS89_9BURK</name>
<dbReference type="Proteomes" id="UP000678374">
    <property type="component" value="Unassembled WGS sequence"/>
</dbReference>
<keyword evidence="4" id="KW-0808">Transferase</keyword>
<dbReference type="Pfam" id="PF08447">
    <property type="entry name" value="PAS_3"/>
    <property type="match status" value="1"/>
</dbReference>
<dbReference type="InterPro" id="IPR000014">
    <property type="entry name" value="PAS"/>
</dbReference>
<dbReference type="InterPro" id="IPR035965">
    <property type="entry name" value="PAS-like_dom_sf"/>
</dbReference>
<evidence type="ECO:0000313" key="4">
    <source>
        <dbReference type="EMBL" id="MBQ0961927.1"/>
    </source>
</evidence>
<feature type="domain" description="PAS" evidence="1">
    <location>
        <begin position="28"/>
        <end position="77"/>
    </location>
</feature>
<dbReference type="InterPro" id="IPR043128">
    <property type="entry name" value="Rev_trsase/Diguanyl_cyclase"/>
</dbReference>
<dbReference type="InterPro" id="IPR000700">
    <property type="entry name" value="PAS-assoc_C"/>
</dbReference>
<organism evidence="4 5">
    <name type="scientific">Ideonella aquatica</name>
    <dbReference type="NCBI Taxonomy" id="2824119"/>
    <lineage>
        <taxon>Bacteria</taxon>
        <taxon>Pseudomonadati</taxon>
        <taxon>Pseudomonadota</taxon>
        <taxon>Betaproteobacteria</taxon>
        <taxon>Burkholderiales</taxon>
        <taxon>Sphaerotilaceae</taxon>
        <taxon>Ideonella</taxon>
    </lineage>
</organism>
<dbReference type="AlphaFoldDB" id="A0A940YS89"/>
<gene>
    <name evidence="4" type="ORF">KAK06_23520</name>
</gene>
<feature type="domain" description="PAC" evidence="2">
    <location>
        <begin position="229"/>
        <end position="282"/>
    </location>
</feature>
<dbReference type="InterPro" id="IPR029787">
    <property type="entry name" value="Nucleotide_cyclase"/>
</dbReference>
<dbReference type="SUPFAM" id="SSF55073">
    <property type="entry name" value="Nucleotide cyclase"/>
    <property type="match status" value="1"/>
</dbReference>
<dbReference type="GO" id="GO:0052621">
    <property type="term" value="F:diguanylate cyclase activity"/>
    <property type="evidence" value="ECO:0007669"/>
    <property type="project" value="UniProtKB-EC"/>
</dbReference>
<dbReference type="CDD" id="cd01949">
    <property type="entry name" value="GGDEF"/>
    <property type="match status" value="1"/>
</dbReference>
<dbReference type="PROSITE" id="PS50887">
    <property type="entry name" value="GGDEF"/>
    <property type="match status" value="1"/>
</dbReference>
<dbReference type="InterPro" id="IPR013655">
    <property type="entry name" value="PAS_fold_3"/>
</dbReference>
<dbReference type="InterPro" id="IPR001610">
    <property type="entry name" value="PAC"/>
</dbReference>
<feature type="domain" description="GGDEF" evidence="3">
    <location>
        <begin position="314"/>
        <end position="444"/>
    </location>
</feature>
<dbReference type="SMART" id="SM00267">
    <property type="entry name" value="GGDEF"/>
    <property type="match status" value="1"/>
</dbReference>
<dbReference type="EMBL" id="JAGQDE010000045">
    <property type="protein sequence ID" value="MBQ0961927.1"/>
    <property type="molecule type" value="Genomic_DNA"/>
</dbReference>
<dbReference type="NCBIfam" id="TIGR00229">
    <property type="entry name" value="sensory_box"/>
    <property type="match status" value="2"/>
</dbReference>
<comment type="caution">
    <text evidence="4">The sequence shown here is derived from an EMBL/GenBank/DDBJ whole genome shotgun (WGS) entry which is preliminary data.</text>
</comment>
<feature type="domain" description="PAS" evidence="1">
    <location>
        <begin position="153"/>
        <end position="225"/>
    </location>
</feature>
<dbReference type="SMART" id="SM00091">
    <property type="entry name" value="PAS"/>
    <property type="match status" value="2"/>
</dbReference>
<dbReference type="SUPFAM" id="SSF55785">
    <property type="entry name" value="PYP-like sensor domain (PAS domain)"/>
    <property type="match status" value="2"/>
</dbReference>
<dbReference type="PROSITE" id="PS50113">
    <property type="entry name" value="PAC"/>
    <property type="match status" value="1"/>
</dbReference>
<dbReference type="InterPro" id="IPR000160">
    <property type="entry name" value="GGDEF_dom"/>
</dbReference>
<evidence type="ECO:0000259" key="3">
    <source>
        <dbReference type="PROSITE" id="PS50887"/>
    </source>
</evidence>
<keyword evidence="4" id="KW-0548">Nucleotidyltransferase</keyword>
<keyword evidence="5" id="KW-1185">Reference proteome</keyword>
<proteinExistence type="predicted"/>
<dbReference type="Gene3D" id="3.30.70.270">
    <property type="match status" value="1"/>
</dbReference>
<accession>A0A940YS89</accession>
<sequence>MAGFCAIWHHACPAVRHLPCYTAVPDLPEPPLAPLFEHLADAVYLIDPDDSRIVWGNRAAWAMLGLTPQEVIDHSVLSLQMDVTGLPQWQDIAQAIRASECFTFVGRHRHAAGHEVPVEVNTTRVTVNSKGYFLSVARDVGRRLALERELRQREHQLWFALNEASDGLWDWDIAAGTLFFSPQLKRMLGYGPDEMQPALSTWSDNIHPDDAPRVMQDLQAHLSGQRARFEAEYRLRNRNGVYLWVHDIGRVCDRDEQGRPTRAVGMVQDVTERKELQLQLEQIAVHDFLTGLANRREGMAYLEAQVALCRRLELPLALCFIDVDHFKSINDSHGHAVGDAVLRRVAHTLRDLVRREDLVCRWGGEEFLLIAPGIDALHALQLAEKVCAAVQSMPADELPAVTVSIGVAALPAHGPEPEALIAQADHALYQAKRSGRNRVLLGTGEVHH</sequence>
<evidence type="ECO:0000313" key="5">
    <source>
        <dbReference type="Proteomes" id="UP000678374"/>
    </source>
</evidence>
<dbReference type="Pfam" id="PF00990">
    <property type="entry name" value="GGDEF"/>
    <property type="match status" value="1"/>
</dbReference>
<protein>
    <submittedName>
        <fullName evidence="4">Diguanylate cyclase</fullName>
        <ecNumber evidence="4">2.7.7.65</ecNumber>
    </submittedName>
</protein>
<dbReference type="SMART" id="SM00086">
    <property type="entry name" value="PAC"/>
    <property type="match status" value="2"/>
</dbReference>